<dbReference type="InterPro" id="IPR015793">
    <property type="entry name" value="Pyrv_Knase_brl"/>
</dbReference>
<dbReference type="InterPro" id="IPR011037">
    <property type="entry name" value="Pyrv_Knase-like_insert_dom_sf"/>
</dbReference>
<dbReference type="Gene3D" id="3.20.20.60">
    <property type="entry name" value="Phosphoenolpyruvate-binding domains"/>
    <property type="match status" value="1"/>
</dbReference>
<dbReference type="GO" id="GO:0016301">
    <property type="term" value="F:kinase activity"/>
    <property type="evidence" value="ECO:0007669"/>
    <property type="project" value="UniProtKB-KW"/>
</dbReference>
<protein>
    <recommendedName>
        <fullName evidence="4 13">Pyruvate kinase</fullName>
        <ecNumber evidence="4 13">2.7.1.40</ecNumber>
    </recommendedName>
</protein>
<evidence type="ECO:0000256" key="8">
    <source>
        <dbReference type="ARBA" id="ARBA00022777"/>
    </source>
</evidence>
<dbReference type="InterPro" id="IPR015795">
    <property type="entry name" value="Pyrv_Knase_C"/>
</dbReference>
<dbReference type="OrthoDB" id="9812123at2"/>
<dbReference type="PRINTS" id="PR01050">
    <property type="entry name" value="PYRUVTKNASE"/>
</dbReference>
<evidence type="ECO:0000313" key="17">
    <source>
        <dbReference type="EMBL" id="BAP39439.1"/>
    </source>
</evidence>
<evidence type="ECO:0000256" key="13">
    <source>
        <dbReference type="NCBIfam" id="TIGR01064"/>
    </source>
</evidence>
<keyword evidence="10 14" id="KW-0460">Magnesium</keyword>
<evidence type="ECO:0000256" key="4">
    <source>
        <dbReference type="ARBA" id="ARBA00012142"/>
    </source>
</evidence>
<evidence type="ECO:0000256" key="3">
    <source>
        <dbReference type="ARBA" id="ARBA00008663"/>
    </source>
</evidence>
<keyword evidence="8 14" id="KW-0418">Kinase</keyword>
<reference evidence="18" key="1">
    <citation type="journal article" date="2014" name="Genome Announc.">
        <title>Complete Genome Sequence of Mycoplasma canadense Strain HAZ 360_1 from Bovine Mastitic Milk in Japan.</title>
        <authorList>
            <person name="Hata E."/>
        </authorList>
    </citation>
    <scope>NUCLEOTIDE SEQUENCE [LARGE SCALE GENOMIC DNA]</scope>
    <source>
        <strain evidence="18">HAZ360_1</strain>
    </source>
</reference>
<evidence type="ECO:0000256" key="5">
    <source>
        <dbReference type="ARBA" id="ARBA00022679"/>
    </source>
</evidence>
<comment type="similarity">
    <text evidence="3 14">Belongs to the pyruvate kinase family.</text>
</comment>
<proteinExistence type="inferred from homology"/>
<keyword evidence="7" id="KW-0547">Nucleotide-binding</keyword>
<evidence type="ECO:0000259" key="16">
    <source>
        <dbReference type="Pfam" id="PF02887"/>
    </source>
</evidence>
<sequence length="473" mass="53309">MKFNEQRTKIVATIGPSSNNYEVLKNLIEAGVTTIRANFSHGTVEDHKRKFELARQISTEIDRPISLMLDTKGPEIRVGKMKDGIWTIPANHTLTIKTDKESYESLLGDENTITVSYRMNLDVTKGNKVLLDDGKLVTIVKEVKPNEVIVETINSHKLKTNKRVNIPGVDFSLPFLSEKDKEDIIWGTNYKVDYIAASFVNNAKQVNEIRKILNENGGQHIQIISKIESQTAINNIEEIIRASDGIMVARGDLGLEIPYYDVPYWEKKIIRAARMQGKEVIVATQMLDSMENNPIPTRAEVTDVYYAVELGADATMLSGESASGKYPVEAVKTMAKIARRAEKEYFTELFYEKQIQKVANDQDSRMLIAYEVASILQNQEYKYAIVLSHSGKLLKEVAKYRPNAYIIGVVSDDKLVWSFGITAGVFCEKHSEAVRALIKYDHNAARQVLDSYGAKKGDKFIVVDSLNITTHEY</sequence>
<dbReference type="SUPFAM" id="SSF52935">
    <property type="entry name" value="PK C-terminal domain-like"/>
    <property type="match status" value="1"/>
</dbReference>
<dbReference type="NCBIfam" id="TIGR01064">
    <property type="entry name" value="pyruv_kin"/>
    <property type="match status" value="1"/>
</dbReference>
<evidence type="ECO:0000256" key="9">
    <source>
        <dbReference type="ARBA" id="ARBA00022840"/>
    </source>
</evidence>
<dbReference type="RefSeq" id="WP_045433394.1">
    <property type="nucleotide sequence ID" value="NZ_AP014631.1"/>
</dbReference>
<feature type="domain" description="Pyruvate kinase C-terminal" evidence="16">
    <location>
        <begin position="368"/>
        <end position="466"/>
    </location>
</feature>
<comment type="cofactor">
    <cofactor evidence="1">
        <name>K(+)</name>
        <dbReference type="ChEBI" id="CHEBI:29103"/>
    </cofactor>
</comment>
<dbReference type="HOGENOM" id="CLU_015439_0_1_14"/>
<organism evidence="17 18">
    <name type="scientific">Metamycoplasma canadense</name>
    <dbReference type="NCBI Taxonomy" id="29554"/>
    <lineage>
        <taxon>Bacteria</taxon>
        <taxon>Bacillati</taxon>
        <taxon>Mycoplasmatota</taxon>
        <taxon>Mycoplasmoidales</taxon>
        <taxon>Metamycoplasmataceae</taxon>
        <taxon>Metamycoplasma</taxon>
    </lineage>
</organism>
<name>A0A077LB85_9BACT</name>
<evidence type="ECO:0000256" key="6">
    <source>
        <dbReference type="ARBA" id="ARBA00022723"/>
    </source>
</evidence>
<dbReference type="EMBL" id="AP014631">
    <property type="protein sequence ID" value="BAP39439.1"/>
    <property type="molecule type" value="Genomic_DNA"/>
</dbReference>
<dbReference type="KEGG" id="mcan:MCAN360_0200"/>
<dbReference type="Pfam" id="PF02887">
    <property type="entry name" value="PK_C"/>
    <property type="match status" value="1"/>
</dbReference>
<keyword evidence="5 14" id="KW-0808">Transferase</keyword>
<comment type="pathway">
    <text evidence="2 14">Carbohydrate degradation; glycolysis; pyruvate from D-glyceraldehyde 3-phosphate: step 5/5.</text>
</comment>
<evidence type="ECO:0000256" key="14">
    <source>
        <dbReference type="RuleBase" id="RU000504"/>
    </source>
</evidence>
<gene>
    <name evidence="17" type="primary">pykF</name>
    <name evidence="17" type="ORF">MCAN360_0200</name>
</gene>
<dbReference type="InterPro" id="IPR040442">
    <property type="entry name" value="Pyrv_kinase-like_dom_sf"/>
</dbReference>
<dbReference type="STRING" id="29554.MCAN360_0200"/>
<dbReference type="InterPro" id="IPR036918">
    <property type="entry name" value="Pyrv_Knase_C_sf"/>
</dbReference>
<keyword evidence="12 17" id="KW-0670">Pyruvate</keyword>
<dbReference type="GO" id="GO:0030955">
    <property type="term" value="F:potassium ion binding"/>
    <property type="evidence" value="ECO:0007669"/>
    <property type="project" value="UniProtKB-UniRule"/>
</dbReference>
<dbReference type="GO" id="GO:0005524">
    <property type="term" value="F:ATP binding"/>
    <property type="evidence" value="ECO:0007669"/>
    <property type="project" value="UniProtKB-KW"/>
</dbReference>
<evidence type="ECO:0000256" key="12">
    <source>
        <dbReference type="ARBA" id="ARBA00023317"/>
    </source>
</evidence>
<dbReference type="NCBIfam" id="NF004491">
    <property type="entry name" value="PRK05826.1"/>
    <property type="match status" value="1"/>
</dbReference>
<dbReference type="FunFam" id="2.40.33.10:FF:000001">
    <property type="entry name" value="Pyruvate kinase"/>
    <property type="match status" value="1"/>
</dbReference>
<dbReference type="Proteomes" id="UP000031641">
    <property type="component" value="Chromosome"/>
</dbReference>
<keyword evidence="18" id="KW-1185">Reference proteome</keyword>
<dbReference type="AlphaFoldDB" id="A0A077LB85"/>
<dbReference type="InterPro" id="IPR015806">
    <property type="entry name" value="Pyrv_Knase_insert_dom_sf"/>
</dbReference>
<evidence type="ECO:0000259" key="15">
    <source>
        <dbReference type="Pfam" id="PF00224"/>
    </source>
</evidence>
<evidence type="ECO:0000256" key="10">
    <source>
        <dbReference type="ARBA" id="ARBA00022842"/>
    </source>
</evidence>
<dbReference type="Pfam" id="PF00224">
    <property type="entry name" value="PK"/>
    <property type="match status" value="1"/>
</dbReference>
<evidence type="ECO:0000256" key="2">
    <source>
        <dbReference type="ARBA" id="ARBA00004997"/>
    </source>
</evidence>
<evidence type="ECO:0000256" key="1">
    <source>
        <dbReference type="ARBA" id="ARBA00001958"/>
    </source>
</evidence>
<keyword evidence="11 14" id="KW-0324">Glycolysis</keyword>
<evidence type="ECO:0000256" key="7">
    <source>
        <dbReference type="ARBA" id="ARBA00022741"/>
    </source>
</evidence>
<evidence type="ECO:0000256" key="11">
    <source>
        <dbReference type="ARBA" id="ARBA00023152"/>
    </source>
</evidence>
<dbReference type="InterPro" id="IPR001697">
    <property type="entry name" value="Pyr_Knase"/>
</dbReference>
<feature type="domain" description="Pyruvate kinase barrel" evidence="15">
    <location>
        <begin position="6"/>
        <end position="331"/>
    </location>
</feature>
<dbReference type="PANTHER" id="PTHR11817">
    <property type="entry name" value="PYRUVATE KINASE"/>
    <property type="match status" value="1"/>
</dbReference>
<dbReference type="SUPFAM" id="SSF51621">
    <property type="entry name" value="Phosphoenolpyruvate/pyruvate domain"/>
    <property type="match status" value="1"/>
</dbReference>
<dbReference type="SUPFAM" id="SSF50800">
    <property type="entry name" value="PK beta-barrel domain-like"/>
    <property type="match status" value="1"/>
</dbReference>
<dbReference type="GO" id="GO:0004743">
    <property type="term" value="F:pyruvate kinase activity"/>
    <property type="evidence" value="ECO:0007669"/>
    <property type="project" value="UniProtKB-UniRule"/>
</dbReference>
<keyword evidence="9" id="KW-0067">ATP-binding</keyword>
<dbReference type="InterPro" id="IPR015813">
    <property type="entry name" value="Pyrv/PenolPyrv_kinase-like_dom"/>
</dbReference>
<accession>A0A077LB85</accession>
<keyword evidence="6" id="KW-0479">Metal-binding</keyword>
<dbReference type="Gene3D" id="3.40.1380.20">
    <property type="entry name" value="Pyruvate kinase, C-terminal domain"/>
    <property type="match status" value="1"/>
</dbReference>
<comment type="catalytic activity">
    <reaction evidence="14">
        <text>pyruvate + ATP = phosphoenolpyruvate + ADP + H(+)</text>
        <dbReference type="Rhea" id="RHEA:18157"/>
        <dbReference type="ChEBI" id="CHEBI:15361"/>
        <dbReference type="ChEBI" id="CHEBI:15378"/>
        <dbReference type="ChEBI" id="CHEBI:30616"/>
        <dbReference type="ChEBI" id="CHEBI:58702"/>
        <dbReference type="ChEBI" id="CHEBI:456216"/>
        <dbReference type="EC" id="2.7.1.40"/>
    </reaction>
</comment>
<dbReference type="EC" id="2.7.1.40" evidence="4 13"/>
<dbReference type="GO" id="GO:0000287">
    <property type="term" value="F:magnesium ion binding"/>
    <property type="evidence" value="ECO:0007669"/>
    <property type="project" value="UniProtKB-UniRule"/>
</dbReference>
<evidence type="ECO:0000313" key="18">
    <source>
        <dbReference type="Proteomes" id="UP000031641"/>
    </source>
</evidence>
<dbReference type="Gene3D" id="2.40.33.10">
    <property type="entry name" value="PK beta-barrel domain-like"/>
    <property type="match status" value="1"/>
</dbReference>
<dbReference type="UniPathway" id="UPA00109">
    <property type="reaction ID" value="UER00188"/>
</dbReference>